<dbReference type="Gene3D" id="3.40.462.20">
    <property type="match status" value="1"/>
</dbReference>
<dbReference type="Proteomes" id="UP001642405">
    <property type="component" value="Unassembled WGS sequence"/>
</dbReference>
<comment type="caution">
    <text evidence="1">The sequence shown here is derived from an EMBL/GenBank/DDBJ whole genome shotgun (WGS) entry which is preliminary data.</text>
</comment>
<accession>A0ABP0CNM6</accession>
<sequence>MISSRRRRRGVAWYNTTTIYNAYNLFKKITTATNSLFTGSLFLFEGYAQAGVKAPGDDATTFTYRSDNILATLIVNYTPDNTVTLDQTAHNWETQMRAALWAGATSVDGTVGHFVSLHSYVNYAYGDETQDSWYGEAAWHQARLKTLKSKYDLKGVFSFYAPIKV</sequence>
<organism evidence="1 2">
    <name type="scientific">Sporothrix curviconia</name>
    <dbReference type="NCBI Taxonomy" id="1260050"/>
    <lineage>
        <taxon>Eukaryota</taxon>
        <taxon>Fungi</taxon>
        <taxon>Dikarya</taxon>
        <taxon>Ascomycota</taxon>
        <taxon>Pezizomycotina</taxon>
        <taxon>Sordariomycetes</taxon>
        <taxon>Sordariomycetidae</taxon>
        <taxon>Ophiostomatales</taxon>
        <taxon>Ophiostomataceae</taxon>
        <taxon>Sporothrix</taxon>
    </lineage>
</organism>
<proteinExistence type="predicted"/>
<dbReference type="InterPro" id="IPR016169">
    <property type="entry name" value="FAD-bd_PCMH_sub2"/>
</dbReference>
<evidence type="ECO:0000313" key="1">
    <source>
        <dbReference type="EMBL" id="CAK7232671.1"/>
    </source>
</evidence>
<reference evidence="1 2" key="1">
    <citation type="submission" date="2024-01" db="EMBL/GenBank/DDBJ databases">
        <authorList>
            <person name="Allen C."/>
            <person name="Tagirdzhanova G."/>
        </authorList>
    </citation>
    <scope>NUCLEOTIDE SEQUENCE [LARGE SCALE GENOMIC DNA]</scope>
</reference>
<gene>
    <name evidence="1" type="ORF">SCUCBS95973_008337</name>
</gene>
<keyword evidence="2" id="KW-1185">Reference proteome</keyword>
<protein>
    <recommendedName>
        <fullName evidence="3">Berberine/berberine-like domain-containing protein</fullName>
    </recommendedName>
</protein>
<evidence type="ECO:0000313" key="2">
    <source>
        <dbReference type="Proteomes" id="UP001642405"/>
    </source>
</evidence>
<dbReference type="EMBL" id="CAWUHB010000067">
    <property type="protein sequence ID" value="CAK7232671.1"/>
    <property type="molecule type" value="Genomic_DNA"/>
</dbReference>
<name>A0ABP0CNM6_9PEZI</name>
<evidence type="ECO:0008006" key="3">
    <source>
        <dbReference type="Google" id="ProtNLM"/>
    </source>
</evidence>
<dbReference type="Gene3D" id="3.30.465.10">
    <property type="match status" value="1"/>
</dbReference>